<keyword evidence="2" id="KW-1185">Reference proteome</keyword>
<gene>
    <name evidence="1" type="ORF">RD2015_4757</name>
</gene>
<sequence length="142" mass="14880" precursor="true">MRQFIVFAGLVLASLSASAQDSRLICPERVRLDSGTVAAADLPASAEALVTSGPQWLSSVSVFDGPPARGAELMPANTGKNDSTIVWRIESPSAQGVWLACNYGSQVARIVMKTEGTPSQCEALMTRGGSPRVLRATLSCKG</sequence>
<accession>A0A0U3NAL4</accession>
<evidence type="ECO:0000313" key="2">
    <source>
        <dbReference type="Proteomes" id="UP000060699"/>
    </source>
</evidence>
<dbReference type="AlphaFoldDB" id="A0A0U3NAL4"/>
<dbReference type="NCBIfam" id="NF042415">
    <property type="entry name" value="STY0301_fam"/>
    <property type="match status" value="1"/>
</dbReference>
<proteinExistence type="predicted"/>
<protein>
    <submittedName>
        <fullName evidence="1">Uncharacterized protein</fullName>
    </submittedName>
</protein>
<evidence type="ECO:0000313" key="1">
    <source>
        <dbReference type="EMBL" id="ALV09195.1"/>
    </source>
</evidence>
<dbReference type="Proteomes" id="UP000060699">
    <property type="component" value="Chromosome"/>
</dbReference>
<dbReference type="OrthoDB" id="8812558at2"/>
<reference evidence="1 2" key="1">
    <citation type="submission" date="2015-12" db="EMBL/GenBank/DDBJ databases">
        <title>Complete genome of Roseateles depolymerans KCTC 42856.</title>
        <authorList>
            <person name="Kim K.M."/>
        </authorList>
    </citation>
    <scope>NUCLEOTIDE SEQUENCE [LARGE SCALE GENOMIC DNA]</scope>
    <source>
        <strain evidence="1 2">KCTC 42856</strain>
    </source>
</reference>
<organism evidence="1 2">
    <name type="scientific">Roseateles depolymerans</name>
    <dbReference type="NCBI Taxonomy" id="76731"/>
    <lineage>
        <taxon>Bacteria</taxon>
        <taxon>Pseudomonadati</taxon>
        <taxon>Pseudomonadota</taxon>
        <taxon>Betaproteobacteria</taxon>
        <taxon>Burkholderiales</taxon>
        <taxon>Sphaerotilaceae</taxon>
        <taxon>Roseateles</taxon>
    </lineage>
</organism>
<name>A0A0U3NAL4_9BURK</name>
<dbReference type="RefSeq" id="WP_058937012.1">
    <property type="nucleotide sequence ID" value="NZ_CP013729.1"/>
</dbReference>
<dbReference type="KEGG" id="rdp:RD2015_4757"/>
<dbReference type="EMBL" id="CP013729">
    <property type="protein sequence ID" value="ALV09195.1"/>
    <property type="molecule type" value="Genomic_DNA"/>
</dbReference>
<dbReference type="InterPro" id="IPR049973">
    <property type="entry name" value="STY0301-like"/>
</dbReference>